<accession>A0ABS8FAG1</accession>
<sequence>MRGIAPQNFYVICPGPGCARTNFFTLKIPQLGEKVKSQKMNNKKRLHGGAGAKGRKIIFPQWWSAR</sequence>
<dbReference type="RefSeq" id="WP_349138486.1">
    <property type="nucleotide sequence ID" value="NZ_JBBNHY010000103.1"/>
</dbReference>
<organism evidence="1 2">
    <name type="scientific">Faecalibacterium butyricigenerans</name>
    <dbReference type="NCBI Taxonomy" id="1851427"/>
    <lineage>
        <taxon>Bacteria</taxon>
        <taxon>Bacillati</taxon>
        <taxon>Bacillota</taxon>
        <taxon>Clostridia</taxon>
        <taxon>Eubacteriales</taxon>
        <taxon>Oscillospiraceae</taxon>
        <taxon>Faecalibacterium</taxon>
    </lineage>
</organism>
<name>A0ABS8FAG1_9FIRM</name>
<dbReference type="Proteomes" id="UP001430637">
    <property type="component" value="Unassembled WGS sequence"/>
</dbReference>
<evidence type="ECO:0000313" key="1">
    <source>
        <dbReference type="EMBL" id="MCC2200224.1"/>
    </source>
</evidence>
<evidence type="ECO:0000313" key="2">
    <source>
        <dbReference type="Proteomes" id="UP001430637"/>
    </source>
</evidence>
<protein>
    <submittedName>
        <fullName evidence="1">Uncharacterized protein</fullName>
    </submittedName>
</protein>
<dbReference type="EMBL" id="JAJEQL010000034">
    <property type="protein sequence ID" value="MCC2200224.1"/>
    <property type="molecule type" value="Genomic_DNA"/>
</dbReference>
<comment type="caution">
    <text evidence="1">The sequence shown here is derived from an EMBL/GenBank/DDBJ whole genome shotgun (WGS) entry which is preliminary data.</text>
</comment>
<reference evidence="1" key="1">
    <citation type="submission" date="2021-10" db="EMBL/GenBank/DDBJ databases">
        <title>Anaerobic single-cell dispensing facilitates the cultivation of human gut bacteria.</title>
        <authorList>
            <person name="Afrizal A."/>
        </authorList>
    </citation>
    <scope>NUCLEOTIDE SEQUENCE</scope>
    <source>
        <strain evidence="1">CLA-AA-H233</strain>
    </source>
</reference>
<keyword evidence="2" id="KW-1185">Reference proteome</keyword>
<proteinExistence type="predicted"/>
<gene>
    <name evidence="1" type="ORF">LKD23_10760</name>
</gene>